<dbReference type="Proteomes" id="UP001583177">
    <property type="component" value="Unassembled WGS sequence"/>
</dbReference>
<reference evidence="2 3" key="1">
    <citation type="journal article" date="2024" name="IMA Fungus">
        <title>IMA Genome - F19 : A genome assembly and annotation guide to empower mycologists, including annotated draft genome sequences of Ceratocystis pirilliformis, Diaporthe australafricana, Fusarium ophioides, Paecilomyces lecythidis, and Sporothrix stenoceras.</title>
        <authorList>
            <person name="Aylward J."/>
            <person name="Wilson A.M."/>
            <person name="Visagie C.M."/>
            <person name="Spraker J."/>
            <person name="Barnes I."/>
            <person name="Buitendag C."/>
            <person name="Ceriani C."/>
            <person name="Del Mar Angel L."/>
            <person name="du Plessis D."/>
            <person name="Fuchs T."/>
            <person name="Gasser K."/>
            <person name="Kramer D."/>
            <person name="Li W."/>
            <person name="Munsamy K."/>
            <person name="Piso A."/>
            <person name="Price J.L."/>
            <person name="Sonnekus B."/>
            <person name="Thomas C."/>
            <person name="van der Nest A."/>
            <person name="van Dijk A."/>
            <person name="van Heerden A."/>
            <person name="van Vuuren N."/>
            <person name="Yilmaz N."/>
            <person name="Duong T.A."/>
            <person name="van der Merwe N.A."/>
            <person name="Wingfield M.J."/>
            <person name="Wingfield B.D."/>
        </authorList>
    </citation>
    <scope>NUCLEOTIDE SEQUENCE [LARGE SCALE GENOMIC DNA]</scope>
    <source>
        <strain evidence="2 3">CMW 18300</strain>
    </source>
</reference>
<dbReference type="EMBL" id="JAWRVE010000138">
    <property type="protein sequence ID" value="KAL1854478.1"/>
    <property type="molecule type" value="Genomic_DNA"/>
</dbReference>
<protein>
    <recommendedName>
        <fullName evidence="1">DUF7708 domain-containing protein</fullName>
    </recommendedName>
</protein>
<sequence>MAEGQALEQQAFQFVRKHSLQVAEDNPNNEVAQALGEFETHERSVEAHNPVREWQRWIDSGGSEEAVTDDDLALLQKECKELIEVWLKLQKKYPECDGLLPDSRGPPSIARLQSVVTSTLDSRESRQSSGLGRTKQQFFDFCDTLTAYSSLFSLIPQGSLYTSLFVGVISSLVKASARHDQNGEGFSRALAEISADMKFSQKQGAIHPTDRMKKLVILLYVRYAKFLCHAMNWYHSKWGRFKAAMDQSFYTREIRQKVNEVKDVVKDIEREASLGNSGDAG</sequence>
<proteinExistence type="predicted"/>
<name>A0ABR3W6L1_9PEZI</name>
<evidence type="ECO:0000259" key="1">
    <source>
        <dbReference type="Pfam" id="PF24809"/>
    </source>
</evidence>
<organism evidence="2 3">
    <name type="scientific">Diaporthe australafricana</name>
    <dbReference type="NCBI Taxonomy" id="127596"/>
    <lineage>
        <taxon>Eukaryota</taxon>
        <taxon>Fungi</taxon>
        <taxon>Dikarya</taxon>
        <taxon>Ascomycota</taxon>
        <taxon>Pezizomycotina</taxon>
        <taxon>Sordariomycetes</taxon>
        <taxon>Sordariomycetidae</taxon>
        <taxon>Diaporthales</taxon>
        <taxon>Diaporthaceae</taxon>
        <taxon>Diaporthe</taxon>
    </lineage>
</organism>
<feature type="domain" description="DUF7708" evidence="1">
    <location>
        <begin position="140"/>
        <end position="276"/>
    </location>
</feature>
<gene>
    <name evidence="2" type="ORF">Daus18300_011399</name>
</gene>
<dbReference type="Pfam" id="PF24809">
    <property type="entry name" value="DUF7708"/>
    <property type="match status" value="1"/>
</dbReference>
<comment type="caution">
    <text evidence="2">The sequence shown here is derived from an EMBL/GenBank/DDBJ whole genome shotgun (WGS) entry which is preliminary data.</text>
</comment>
<keyword evidence="3" id="KW-1185">Reference proteome</keyword>
<accession>A0ABR3W6L1</accession>
<evidence type="ECO:0000313" key="3">
    <source>
        <dbReference type="Proteomes" id="UP001583177"/>
    </source>
</evidence>
<evidence type="ECO:0000313" key="2">
    <source>
        <dbReference type="EMBL" id="KAL1854478.1"/>
    </source>
</evidence>
<dbReference type="InterPro" id="IPR056125">
    <property type="entry name" value="DUF7708"/>
</dbReference>